<comment type="caution">
    <text evidence="2">The sequence shown here is derived from an EMBL/GenBank/DDBJ whole genome shotgun (WGS) entry which is preliminary data.</text>
</comment>
<dbReference type="Proteomes" id="UP000288805">
    <property type="component" value="Unassembled WGS sequence"/>
</dbReference>
<sequence>MDKLRHFFLTLKGASAIGWTDECGWAFDEVKHYLTQPPILSSPQSDEQLYMYLAMSHYAGSAVLFRHVRDKERRLVYYVSKAMVDVETQYSKLEQTSLALKNAAQKFHPYFQAHQVTILTN</sequence>
<dbReference type="PANTHER" id="PTHR48475:SF1">
    <property type="entry name" value="RNASE H TYPE-1 DOMAIN-CONTAINING PROTEIN"/>
    <property type="match status" value="1"/>
</dbReference>
<organism evidence="2 3">
    <name type="scientific">Vitis vinifera</name>
    <name type="common">Grape</name>
    <dbReference type="NCBI Taxonomy" id="29760"/>
    <lineage>
        <taxon>Eukaryota</taxon>
        <taxon>Viridiplantae</taxon>
        <taxon>Streptophyta</taxon>
        <taxon>Embryophyta</taxon>
        <taxon>Tracheophyta</taxon>
        <taxon>Spermatophyta</taxon>
        <taxon>Magnoliopsida</taxon>
        <taxon>eudicotyledons</taxon>
        <taxon>Gunneridae</taxon>
        <taxon>Pentapetalae</taxon>
        <taxon>rosids</taxon>
        <taxon>Vitales</taxon>
        <taxon>Vitaceae</taxon>
        <taxon>Viteae</taxon>
        <taxon>Vitis</taxon>
    </lineage>
</organism>
<reference evidence="2 3" key="1">
    <citation type="journal article" date="2018" name="PLoS Genet.">
        <title>Population sequencing reveals clonal diversity and ancestral inbreeding in the grapevine cultivar Chardonnay.</title>
        <authorList>
            <person name="Roach M.J."/>
            <person name="Johnson D.L."/>
            <person name="Bohlmann J."/>
            <person name="van Vuuren H.J."/>
            <person name="Jones S.J."/>
            <person name="Pretorius I.S."/>
            <person name="Schmidt S.A."/>
            <person name="Borneman A.R."/>
        </authorList>
    </citation>
    <scope>NUCLEOTIDE SEQUENCE [LARGE SCALE GENOMIC DNA]</scope>
    <source>
        <strain evidence="3">cv. Chardonnay</strain>
        <tissue evidence="2">Leaf</tissue>
    </source>
</reference>
<dbReference type="EMBL" id="QGNW01000276">
    <property type="protein sequence ID" value="RVW79742.1"/>
    <property type="molecule type" value="Genomic_DNA"/>
</dbReference>
<evidence type="ECO:0000259" key="1">
    <source>
        <dbReference type="Pfam" id="PF17919"/>
    </source>
</evidence>
<dbReference type="PANTHER" id="PTHR48475">
    <property type="entry name" value="RIBONUCLEASE H"/>
    <property type="match status" value="1"/>
</dbReference>
<proteinExistence type="predicted"/>
<accession>A0A438H5M6</accession>
<dbReference type="InterPro" id="IPR043502">
    <property type="entry name" value="DNA/RNA_pol_sf"/>
</dbReference>
<dbReference type="Pfam" id="PF17919">
    <property type="entry name" value="RT_RNaseH_2"/>
    <property type="match status" value="1"/>
</dbReference>
<feature type="domain" description="Reverse transcriptase/retrotransposon-derived protein RNase H-like" evidence="1">
    <location>
        <begin position="19"/>
        <end position="118"/>
    </location>
</feature>
<dbReference type="AlphaFoldDB" id="A0A438H5M6"/>
<evidence type="ECO:0000313" key="3">
    <source>
        <dbReference type="Proteomes" id="UP000288805"/>
    </source>
</evidence>
<dbReference type="InterPro" id="IPR041577">
    <property type="entry name" value="RT_RNaseH_2"/>
</dbReference>
<dbReference type="SUPFAM" id="SSF56672">
    <property type="entry name" value="DNA/RNA polymerases"/>
    <property type="match status" value="1"/>
</dbReference>
<protein>
    <recommendedName>
        <fullName evidence="1">Reverse transcriptase/retrotransposon-derived protein RNase H-like domain-containing protein</fullName>
    </recommendedName>
</protein>
<evidence type="ECO:0000313" key="2">
    <source>
        <dbReference type="EMBL" id="RVW79742.1"/>
    </source>
</evidence>
<gene>
    <name evidence="2" type="ORF">CK203_042359</name>
</gene>
<name>A0A438H5M6_VITVI</name>